<dbReference type="GO" id="GO:0003677">
    <property type="term" value="F:DNA binding"/>
    <property type="evidence" value="ECO:0007669"/>
    <property type="project" value="InterPro"/>
</dbReference>
<dbReference type="EMBL" id="UOEU01000287">
    <property type="protein sequence ID" value="VAW31772.1"/>
    <property type="molecule type" value="Genomic_DNA"/>
</dbReference>
<reference evidence="1" key="1">
    <citation type="submission" date="2018-06" db="EMBL/GenBank/DDBJ databases">
        <authorList>
            <person name="Zhirakovskaya E."/>
        </authorList>
    </citation>
    <scope>NUCLEOTIDE SEQUENCE</scope>
</reference>
<protein>
    <recommendedName>
        <fullName evidence="2">Transposase and inactivated derivatives</fullName>
    </recommendedName>
</protein>
<dbReference type="GO" id="GO:0006313">
    <property type="term" value="P:DNA transposition"/>
    <property type="evidence" value="ECO:0007669"/>
    <property type="project" value="InterPro"/>
</dbReference>
<dbReference type="Gene3D" id="3.30.70.1290">
    <property type="entry name" value="Transposase IS200-like"/>
    <property type="match status" value="1"/>
</dbReference>
<dbReference type="GO" id="GO:0004803">
    <property type="term" value="F:transposase activity"/>
    <property type="evidence" value="ECO:0007669"/>
    <property type="project" value="InterPro"/>
</dbReference>
<evidence type="ECO:0000313" key="1">
    <source>
        <dbReference type="EMBL" id="VAW31772.1"/>
    </source>
</evidence>
<evidence type="ECO:0008006" key="2">
    <source>
        <dbReference type="Google" id="ProtNLM"/>
    </source>
</evidence>
<sequence>MLDDGYLLHLCRYIHANPVLHGLVPTLDEWPYSNYFEWVGERNGRLQDRTFIQQHFATPELYRHFINDYLTNRTSPKSFNDWLGASNFE</sequence>
<gene>
    <name evidence="1" type="ORF">MNBD_CHLOROFLEXI01-2999</name>
</gene>
<name>A0A3B0UZ66_9ZZZZ</name>
<proteinExistence type="predicted"/>
<dbReference type="AlphaFoldDB" id="A0A3B0UZ66"/>
<accession>A0A3B0UZ66</accession>
<organism evidence="1">
    <name type="scientific">hydrothermal vent metagenome</name>
    <dbReference type="NCBI Taxonomy" id="652676"/>
    <lineage>
        <taxon>unclassified sequences</taxon>
        <taxon>metagenomes</taxon>
        <taxon>ecological metagenomes</taxon>
    </lineage>
</organism>
<dbReference type="InterPro" id="IPR036515">
    <property type="entry name" value="Transposase_17_sf"/>
</dbReference>